<evidence type="ECO:0000259" key="2">
    <source>
        <dbReference type="Pfam" id="PF16916"/>
    </source>
</evidence>
<sequence length="108" mass="12251">MYYRIMDAVEPEVTESITKIASKVKDVMEVDNVAVRWVGHRQRAELHITVDCQMPTCDSHRIAEQVRHDLFHDMPALADVTIHVDPCECENCGDTHHIADHHLAPASP</sequence>
<dbReference type="GO" id="GO:0016020">
    <property type="term" value="C:membrane"/>
    <property type="evidence" value="ECO:0007669"/>
    <property type="project" value="TreeGrafter"/>
</dbReference>
<dbReference type="GO" id="GO:0008324">
    <property type="term" value="F:monoatomic cation transmembrane transporter activity"/>
    <property type="evidence" value="ECO:0007669"/>
    <property type="project" value="TreeGrafter"/>
</dbReference>
<dbReference type="AlphaFoldDB" id="Q6Q239"/>
<proteinExistence type="predicted"/>
<dbReference type="InterPro" id="IPR027470">
    <property type="entry name" value="Cation_efflux_CTD"/>
</dbReference>
<dbReference type="InterPro" id="IPR050291">
    <property type="entry name" value="CDF_Transporter"/>
</dbReference>
<dbReference type="PANTHER" id="PTHR43840">
    <property type="entry name" value="MITOCHONDRIAL METAL TRANSPORTER 1-RELATED"/>
    <property type="match status" value="1"/>
</dbReference>
<dbReference type="Pfam" id="PF16916">
    <property type="entry name" value="ZT_dimer"/>
    <property type="match status" value="1"/>
</dbReference>
<evidence type="ECO:0000313" key="3">
    <source>
        <dbReference type="EMBL" id="AAS90605.1"/>
    </source>
</evidence>
<dbReference type="PANTHER" id="PTHR43840:SF15">
    <property type="entry name" value="MITOCHONDRIAL METAL TRANSPORTER 1-RELATED"/>
    <property type="match status" value="1"/>
</dbReference>
<reference evidence="3" key="1">
    <citation type="journal article" date="2004" name="Environ. Microbiol.">
        <title>Uncultured soil bacteria are a reservoir of new antibiotic resistance genes.</title>
        <authorList>
            <person name="Riesenfeld C.S."/>
            <person name="Goodman R.M."/>
            <person name="Handelsman J."/>
        </authorList>
    </citation>
    <scope>NUCLEOTIDE SEQUENCE</scope>
</reference>
<feature type="domain" description="Cation efflux protein cytoplasmic" evidence="2">
    <location>
        <begin position="10"/>
        <end position="87"/>
    </location>
</feature>
<dbReference type="SUPFAM" id="SSF160240">
    <property type="entry name" value="Cation efflux protein cytoplasmic domain-like"/>
    <property type="match status" value="1"/>
</dbReference>
<dbReference type="Gene3D" id="3.30.70.1350">
    <property type="entry name" value="Cation efflux protein, cytoplasmic domain"/>
    <property type="match status" value="1"/>
</dbReference>
<evidence type="ECO:0000256" key="1">
    <source>
        <dbReference type="ARBA" id="ARBA00022448"/>
    </source>
</evidence>
<keyword evidence="1" id="KW-0813">Transport</keyword>
<accession>Q6Q239</accession>
<name>Q6Q239_9BACT</name>
<protein>
    <submittedName>
        <fullName evidence="3">Putative cation efflux family protein</fullName>
    </submittedName>
</protein>
<dbReference type="EMBL" id="AY566820">
    <property type="protein sequence ID" value="AAS90605.1"/>
    <property type="molecule type" value="Genomic_DNA"/>
</dbReference>
<organism evidence="3">
    <name type="scientific">uncultured soil bacterium</name>
    <dbReference type="NCBI Taxonomy" id="164851"/>
    <lineage>
        <taxon>Bacteria</taxon>
        <taxon>environmental samples</taxon>
    </lineage>
</organism>
<dbReference type="InterPro" id="IPR036837">
    <property type="entry name" value="Cation_efflux_CTD_sf"/>
</dbReference>